<name>A0ABU5JJS1_9ACTN</name>
<feature type="transmembrane region" description="Helical" evidence="2">
    <location>
        <begin position="252"/>
        <end position="269"/>
    </location>
</feature>
<dbReference type="PANTHER" id="PTHR36840">
    <property type="entry name" value="BLL5714 PROTEIN"/>
    <property type="match status" value="1"/>
</dbReference>
<protein>
    <submittedName>
        <fullName evidence="3">Low temperature requirement protein A</fullName>
    </submittedName>
</protein>
<keyword evidence="2" id="KW-0812">Transmembrane</keyword>
<evidence type="ECO:0000256" key="2">
    <source>
        <dbReference type="SAM" id="Phobius"/>
    </source>
</evidence>
<sequence length="409" mass="44438">MVRLRQRQAETAEAGEPMTGGAAGLRRRPEDPQRATFLELFFDLVFVLALFRVSQGLLEHLTWSGAFQTLVLLLALWWVWVHTAGAADILDPRRAPIQLLVIATMFGTLLLAAAAPEAFQERGLFFAGAYVAIHVGRSVFIVAVVRHDEVRPFYLRLLFWFGVSAVPWIAGAAAHDTARAVLWTLALAVEYTAIALRYPTPWLGRARAAEFAISGEHLGERYRQFFIIALGELILATGLAFGNGGFETDRSAAVVVAFATIVLLWRIYIHRAGELYDMALAAAPDPLRVGIPAAYSHLAMIAGIVAIAVADELVIVHPFGHTQPAWIAVILGGPALFLAGRALFEYAVFRRVSWDRPIGVLVLAAISPVMILVPPLGVATAAVVVLTGVAVADAMRARRHPRELPSRPG</sequence>
<dbReference type="Pfam" id="PF06772">
    <property type="entry name" value="LtrA"/>
    <property type="match status" value="1"/>
</dbReference>
<evidence type="ECO:0000313" key="4">
    <source>
        <dbReference type="Proteomes" id="UP001290101"/>
    </source>
</evidence>
<keyword evidence="2" id="KW-1133">Transmembrane helix</keyword>
<keyword evidence="2" id="KW-0472">Membrane</keyword>
<feature type="transmembrane region" description="Helical" evidence="2">
    <location>
        <begin position="99"/>
        <end position="119"/>
    </location>
</feature>
<feature type="transmembrane region" description="Helical" evidence="2">
    <location>
        <begin position="289"/>
        <end position="310"/>
    </location>
</feature>
<feature type="transmembrane region" description="Helical" evidence="2">
    <location>
        <begin position="66"/>
        <end position="87"/>
    </location>
</feature>
<evidence type="ECO:0000256" key="1">
    <source>
        <dbReference type="SAM" id="MobiDB-lite"/>
    </source>
</evidence>
<evidence type="ECO:0000313" key="3">
    <source>
        <dbReference type="EMBL" id="MDZ5492816.1"/>
    </source>
</evidence>
<feature type="region of interest" description="Disordered" evidence="1">
    <location>
        <begin position="1"/>
        <end position="28"/>
    </location>
</feature>
<keyword evidence="4" id="KW-1185">Reference proteome</keyword>
<dbReference type="PANTHER" id="PTHR36840:SF1">
    <property type="entry name" value="BLL5714 PROTEIN"/>
    <property type="match status" value="1"/>
</dbReference>
<gene>
    <name evidence="3" type="ORF">U2F25_25665</name>
</gene>
<feature type="transmembrane region" description="Helical" evidence="2">
    <location>
        <begin position="225"/>
        <end position="246"/>
    </location>
</feature>
<feature type="transmembrane region" description="Helical" evidence="2">
    <location>
        <begin position="35"/>
        <end position="54"/>
    </location>
</feature>
<feature type="transmembrane region" description="Helical" evidence="2">
    <location>
        <begin position="157"/>
        <end position="174"/>
    </location>
</feature>
<dbReference type="Proteomes" id="UP001290101">
    <property type="component" value="Unassembled WGS sequence"/>
</dbReference>
<organism evidence="3 4">
    <name type="scientific">Micromonospora sicca</name>
    <dbReference type="NCBI Taxonomy" id="2202420"/>
    <lineage>
        <taxon>Bacteria</taxon>
        <taxon>Bacillati</taxon>
        <taxon>Actinomycetota</taxon>
        <taxon>Actinomycetes</taxon>
        <taxon>Micromonosporales</taxon>
        <taxon>Micromonosporaceae</taxon>
        <taxon>Micromonospora</taxon>
    </lineage>
</organism>
<feature type="transmembrane region" description="Helical" evidence="2">
    <location>
        <begin position="125"/>
        <end position="145"/>
    </location>
</feature>
<dbReference type="RefSeq" id="WP_322442512.1">
    <property type="nucleotide sequence ID" value="NZ_JAXOTQ010000036.1"/>
</dbReference>
<reference evidence="3 4" key="1">
    <citation type="submission" date="2023-12" db="EMBL/GenBank/DDBJ databases">
        <title>Micromonospora sp. nov., isolated from Atacama Desert.</title>
        <authorList>
            <person name="Carro L."/>
            <person name="Golinska P."/>
            <person name="Klenk H.-P."/>
            <person name="Goodfellow M."/>
        </authorList>
    </citation>
    <scope>NUCLEOTIDE SEQUENCE [LARGE SCALE GENOMIC DNA]</scope>
    <source>
        <strain evidence="3 4">4G53</strain>
    </source>
</reference>
<dbReference type="InterPro" id="IPR010640">
    <property type="entry name" value="Low_temperature_requirement_A"/>
</dbReference>
<accession>A0ABU5JJS1</accession>
<feature type="transmembrane region" description="Helical" evidence="2">
    <location>
        <begin position="379"/>
        <end position="397"/>
    </location>
</feature>
<dbReference type="EMBL" id="JAXOTQ010000036">
    <property type="protein sequence ID" value="MDZ5492816.1"/>
    <property type="molecule type" value="Genomic_DNA"/>
</dbReference>
<comment type="caution">
    <text evidence="3">The sequence shown here is derived from an EMBL/GenBank/DDBJ whole genome shotgun (WGS) entry which is preliminary data.</text>
</comment>
<proteinExistence type="predicted"/>
<feature type="transmembrane region" description="Helical" evidence="2">
    <location>
        <begin position="325"/>
        <end position="344"/>
    </location>
</feature>